<proteinExistence type="predicted"/>
<accession>A0AAV0SZL0</accession>
<evidence type="ECO:0000313" key="1">
    <source>
        <dbReference type="EMBL" id="CAI5710220.1"/>
    </source>
</evidence>
<dbReference type="AlphaFoldDB" id="A0AAV0SZL0"/>
<evidence type="ECO:0000313" key="2">
    <source>
        <dbReference type="Proteomes" id="UP001162029"/>
    </source>
</evidence>
<name>A0AAV0SZL0_9STRA</name>
<comment type="caution">
    <text evidence="1">The sequence shown here is derived from an EMBL/GenBank/DDBJ whole genome shotgun (WGS) entry which is preliminary data.</text>
</comment>
<protein>
    <submittedName>
        <fullName evidence="1">Uncharacterized protein</fullName>
    </submittedName>
</protein>
<organism evidence="1 2">
    <name type="scientific">Peronospora destructor</name>
    <dbReference type="NCBI Taxonomy" id="86335"/>
    <lineage>
        <taxon>Eukaryota</taxon>
        <taxon>Sar</taxon>
        <taxon>Stramenopiles</taxon>
        <taxon>Oomycota</taxon>
        <taxon>Peronosporomycetes</taxon>
        <taxon>Peronosporales</taxon>
        <taxon>Peronosporaceae</taxon>
        <taxon>Peronospora</taxon>
    </lineage>
</organism>
<gene>
    <name evidence="1" type="ORF">PDE001_LOCUS402</name>
</gene>
<dbReference type="Proteomes" id="UP001162029">
    <property type="component" value="Unassembled WGS sequence"/>
</dbReference>
<keyword evidence="2" id="KW-1185">Reference proteome</keyword>
<reference evidence="1" key="1">
    <citation type="submission" date="2022-12" db="EMBL/GenBank/DDBJ databases">
        <authorList>
            <person name="Webb A."/>
        </authorList>
    </citation>
    <scope>NUCLEOTIDE SEQUENCE</scope>
    <source>
        <strain evidence="1">Pd1</strain>
    </source>
</reference>
<sequence length="79" mass="8637">MGQSSSHTSTSGSENALLDVELEIVSAKDIAAGDYFNIKLESPALRKAISSEHEMIYRHGPNTQYGQLKDGPDLFKLIN</sequence>
<dbReference type="EMBL" id="CANTFM010000066">
    <property type="protein sequence ID" value="CAI5710220.1"/>
    <property type="molecule type" value="Genomic_DNA"/>
</dbReference>